<dbReference type="PANTHER" id="PTHR43557:SF2">
    <property type="entry name" value="RIESKE DOMAIN-CONTAINING PROTEIN-RELATED"/>
    <property type="match status" value="1"/>
</dbReference>
<dbReference type="InterPro" id="IPR028202">
    <property type="entry name" value="Reductase_C"/>
</dbReference>
<dbReference type="EMBL" id="JANFNH010000020">
    <property type="protein sequence ID" value="MCQ4043788.1"/>
    <property type="molecule type" value="Genomic_DNA"/>
</dbReference>
<dbReference type="InterPro" id="IPR023753">
    <property type="entry name" value="FAD/NAD-binding_dom"/>
</dbReference>
<accession>A0ABT1PH23</accession>
<evidence type="ECO:0000256" key="3">
    <source>
        <dbReference type="ARBA" id="ARBA00022827"/>
    </source>
</evidence>
<evidence type="ECO:0000259" key="6">
    <source>
        <dbReference type="Pfam" id="PF14759"/>
    </source>
</evidence>
<evidence type="ECO:0000256" key="1">
    <source>
        <dbReference type="ARBA" id="ARBA00001974"/>
    </source>
</evidence>
<comment type="caution">
    <text evidence="7">The sequence shown here is derived from an EMBL/GenBank/DDBJ whole genome shotgun (WGS) entry which is preliminary data.</text>
</comment>
<dbReference type="PANTHER" id="PTHR43557">
    <property type="entry name" value="APOPTOSIS-INDUCING FACTOR 1"/>
    <property type="match status" value="1"/>
</dbReference>
<dbReference type="Pfam" id="PF14759">
    <property type="entry name" value="Reductase_C"/>
    <property type="match status" value="1"/>
</dbReference>
<feature type="domain" description="Reductase C-terminal" evidence="6">
    <location>
        <begin position="322"/>
        <end position="407"/>
    </location>
</feature>
<sequence>MAQSTFVIAGASLAGAKAAEALRENGFDGRILLIGDEPDPPYERPPLSKGYLMGKQDRETIFVHPSQWYADQGIDLWLDTNVTAIDRDRKTVTVAGGRTIGYDKLLLATGASPHLLAVPGADLDGVLYLRRVGDCERIQRTFRSASRIVLVGGGWIGLEVAAAAREAGVEATVLVAGKSPLLRVLGPQIAPVFADLHREHGVDLRLGARVTEIVGENGKAAGVRLADGTRIDADAVVVGIGATPNTQLAAESGLQINNGVVVDASLRTSDPDIYAAGDVANAPHPMLGKHIRVEHWANALHQPGTAARSMLGERAFYDRLPYFFTDQYDLGMEYAGYAEPGSYEDVVVRGDLASREFIAFWLADGRVLAGMNVNLWDVNDAIQHLVRSGEQIDRDRLADPDVPLQQLTAR</sequence>
<name>A0ABT1PH23_9ACTN</name>
<evidence type="ECO:0000259" key="5">
    <source>
        <dbReference type="Pfam" id="PF07992"/>
    </source>
</evidence>
<dbReference type="InterPro" id="IPR016156">
    <property type="entry name" value="FAD/NAD-linked_Rdtase_dimer_sf"/>
</dbReference>
<dbReference type="Gene3D" id="3.30.390.30">
    <property type="match status" value="1"/>
</dbReference>
<dbReference type="InterPro" id="IPR036188">
    <property type="entry name" value="FAD/NAD-bd_sf"/>
</dbReference>
<keyword evidence="3" id="KW-0274">FAD</keyword>
<organism evidence="7 8">
    <name type="scientific">Streptantibioticus rubrisoli</name>
    <dbReference type="NCBI Taxonomy" id="1387313"/>
    <lineage>
        <taxon>Bacteria</taxon>
        <taxon>Bacillati</taxon>
        <taxon>Actinomycetota</taxon>
        <taxon>Actinomycetes</taxon>
        <taxon>Kitasatosporales</taxon>
        <taxon>Streptomycetaceae</taxon>
        <taxon>Streptantibioticus</taxon>
    </lineage>
</organism>
<dbReference type="SUPFAM" id="SSF55424">
    <property type="entry name" value="FAD/NAD-linked reductases, dimerisation (C-terminal) domain"/>
    <property type="match status" value="1"/>
</dbReference>
<dbReference type="Pfam" id="PF07992">
    <property type="entry name" value="Pyr_redox_2"/>
    <property type="match status" value="1"/>
</dbReference>
<dbReference type="Gene3D" id="3.50.50.60">
    <property type="entry name" value="FAD/NAD(P)-binding domain"/>
    <property type="match status" value="2"/>
</dbReference>
<keyword evidence="4" id="KW-0560">Oxidoreductase</keyword>
<gene>
    <name evidence="7" type="ORF">NON19_17610</name>
</gene>
<dbReference type="PRINTS" id="PR00411">
    <property type="entry name" value="PNDRDTASEI"/>
</dbReference>
<dbReference type="Proteomes" id="UP001206206">
    <property type="component" value="Unassembled WGS sequence"/>
</dbReference>
<reference evidence="7 8" key="1">
    <citation type="submission" date="2022-06" db="EMBL/GenBank/DDBJ databases">
        <title>Draft genome sequence of type strain Streptomyces rubrisoli DSM 42083.</title>
        <authorList>
            <person name="Duangmal K."/>
            <person name="Klaysubun C."/>
        </authorList>
    </citation>
    <scope>NUCLEOTIDE SEQUENCE [LARGE SCALE GENOMIC DNA]</scope>
    <source>
        <strain evidence="7 8">DSM 42083</strain>
    </source>
</reference>
<evidence type="ECO:0000313" key="7">
    <source>
        <dbReference type="EMBL" id="MCQ4043788.1"/>
    </source>
</evidence>
<keyword evidence="8" id="KW-1185">Reference proteome</keyword>
<dbReference type="PRINTS" id="PR00368">
    <property type="entry name" value="FADPNR"/>
</dbReference>
<dbReference type="SUPFAM" id="SSF51905">
    <property type="entry name" value="FAD/NAD(P)-binding domain"/>
    <property type="match status" value="1"/>
</dbReference>
<keyword evidence="2" id="KW-0285">Flavoprotein</keyword>
<evidence type="ECO:0000313" key="8">
    <source>
        <dbReference type="Proteomes" id="UP001206206"/>
    </source>
</evidence>
<proteinExistence type="predicted"/>
<protein>
    <submittedName>
        <fullName evidence="7">FAD-dependent oxidoreductase</fullName>
    </submittedName>
</protein>
<dbReference type="InterPro" id="IPR050446">
    <property type="entry name" value="FAD-oxidoreductase/Apoptosis"/>
</dbReference>
<comment type="cofactor">
    <cofactor evidence="1">
        <name>FAD</name>
        <dbReference type="ChEBI" id="CHEBI:57692"/>
    </cofactor>
</comment>
<feature type="domain" description="FAD/NAD(P)-binding" evidence="5">
    <location>
        <begin position="6"/>
        <end position="301"/>
    </location>
</feature>
<evidence type="ECO:0000256" key="2">
    <source>
        <dbReference type="ARBA" id="ARBA00022630"/>
    </source>
</evidence>
<evidence type="ECO:0000256" key="4">
    <source>
        <dbReference type="ARBA" id="ARBA00023002"/>
    </source>
</evidence>